<evidence type="ECO:0000313" key="1">
    <source>
        <dbReference type="EMBL" id="MBG6088870.1"/>
    </source>
</evidence>
<comment type="caution">
    <text evidence="1">The sequence shown here is derived from an EMBL/GenBank/DDBJ whole genome shotgun (WGS) entry which is preliminary data.</text>
</comment>
<name>A0A931DEZ3_9ACTN</name>
<dbReference type="EMBL" id="JADOUA010000001">
    <property type="protein sequence ID" value="MBG6088870.1"/>
    <property type="molecule type" value="Genomic_DNA"/>
</dbReference>
<proteinExistence type="predicted"/>
<sequence>MELVVPSAHAAFPFTAPDLVTVQSMRPSESSWTCTWVKIASKVPSAAHRRYRSYTVFQLPYRSGRSRHGAPVASFHKIPFSTVR</sequence>
<keyword evidence="2" id="KW-1185">Reference proteome</keyword>
<dbReference type="AlphaFoldDB" id="A0A931DEZ3"/>
<gene>
    <name evidence="1" type="ORF">IW256_002983</name>
</gene>
<accession>A0A931DEZ3</accession>
<organism evidence="1 2">
    <name type="scientific">Actinomadura viridis</name>
    <dbReference type="NCBI Taxonomy" id="58110"/>
    <lineage>
        <taxon>Bacteria</taxon>
        <taxon>Bacillati</taxon>
        <taxon>Actinomycetota</taxon>
        <taxon>Actinomycetes</taxon>
        <taxon>Streptosporangiales</taxon>
        <taxon>Thermomonosporaceae</taxon>
        <taxon>Actinomadura</taxon>
    </lineage>
</organism>
<protein>
    <submittedName>
        <fullName evidence="1">Uncharacterized protein</fullName>
    </submittedName>
</protein>
<evidence type="ECO:0000313" key="2">
    <source>
        <dbReference type="Proteomes" id="UP000614047"/>
    </source>
</evidence>
<reference evidence="1" key="1">
    <citation type="submission" date="2020-11" db="EMBL/GenBank/DDBJ databases">
        <title>Sequencing the genomes of 1000 actinobacteria strains.</title>
        <authorList>
            <person name="Klenk H.-P."/>
        </authorList>
    </citation>
    <scope>NUCLEOTIDE SEQUENCE</scope>
    <source>
        <strain evidence="1">DSM 43175</strain>
    </source>
</reference>
<dbReference type="Proteomes" id="UP000614047">
    <property type="component" value="Unassembled WGS sequence"/>
</dbReference>